<gene>
    <name evidence="2" type="ORF">BOKJ2_LOCUS8653</name>
</gene>
<feature type="compositionally biased region" description="Low complexity" evidence="1">
    <location>
        <begin position="168"/>
        <end position="181"/>
    </location>
</feature>
<accession>A0A811KY88</accession>
<dbReference type="EMBL" id="CAJFCW020000004">
    <property type="protein sequence ID" value="CAG9112962.1"/>
    <property type="molecule type" value="Genomic_DNA"/>
</dbReference>
<dbReference type="Proteomes" id="UP000614601">
    <property type="component" value="Unassembled WGS sequence"/>
</dbReference>
<keyword evidence="3" id="KW-1185">Reference proteome</keyword>
<comment type="caution">
    <text evidence="2">The sequence shown here is derived from an EMBL/GenBank/DDBJ whole genome shotgun (WGS) entry which is preliminary data.</text>
</comment>
<dbReference type="EMBL" id="CAJFDH010000004">
    <property type="protein sequence ID" value="CAD5219856.1"/>
    <property type="molecule type" value="Genomic_DNA"/>
</dbReference>
<feature type="compositionally biased region" description="Acidic residues" evidence="1">
    <location>
        <begin position="207"/>
        <end position="220"/>
    </location>
</feature>
<feature type="compositionally biased region" description="Low complexity" evidence="1">
    <location>
        <begin position="25"/>
        <end position="37"/>
    </location>
</feature>
<proteinExistence type="predicted"/>
<feature type="compositionally biased region" description="Polar residues" evidence="1">
    <location>
        <begin position="146"/>
        <end position="164"/>
    </location>
</feature>
<feature type="compositionally biased region" description="Low complexity" evidence="1">
    <location>
        <begin position="221"/>
        <end position="232"/>
    </location>
</feature>
<name>A0A811KY88_9BILA</name>
<evidence type="ECO:0000313" key="2">
    <source>
        <dbReference type="EMBL" id="CAD5219856.1"/>
    </source>
</evidence>
<feature type="region of interest" description="Disordered" evidence="1">
    <location>
        <begin position="1"/>
        <end position="268"/>
    </location>
</feature>
<organism evidence="2 3">
    <name type="scientific">Bursaphelenchus okinawaensis</name>
    <dbReference type="NCBI Taxonomy" id="465554"/>
    <lineage>
        <taxon>Eukaryota</taxon>
        <taxon>Metazoa</taxon>
        <taxon>Ecdysozoa</taxon>
        <taxon>Nematoda</taxon>
        <taxon>Chromadorea</taxon>
        <taxon>Rhabditida</taxon>
        <taxon>Tylenchina</taxon>
        <taxon>Tylenchomorpha</taxon>
        <taxon>Aphelenchoidea</taxon>
        <taxon>Aphelenchoididae</taxon>
        <taxon>Bursaphelenchus</taxon>
    </lineage>
</organism>
<dbReference type="Proteomes" id="UP000783686">
    <property type="component" value="Unassembled WGS sequence"/>
</dbReference>
<evidence type="ECO:0000256" key="1">
    <source>
        <dbReference type="SAM" id="MobiDB-lite"/>
    </source>
</evidence>
<feature type="compositionally biased region" description="Basic and acidic residues" evidence="1">
    <location>
        <begin position="70"/>
        <end position="94"/>
    </location>
</feature>
<protein>
    <submittedName>
        <fullName evidence="2">Uncharacterized protein</fullName>
    </submittedName>
</protein>
<evidence type="ECO:0000313" key="3">
    <source>
        <dbReference type="Proteomes" id="UP000614601"/>
    </source>
</evidence>
<sequence length="351" mass="37701">MSRLGSYSRTLDEIFAMSAPKPRQSTNGSNGTSTTGSKESSRSPIAALGDRPTTRHGRSSESSSSSNKTESNKPENNENSRSRVDVWTREDSTEKVAGQLDSAELIRALGSKRRNIADSPIMENELSEISSNSSDASTSNNEVKPFNQNRSLKTTPSSNPTTAESFKLQSIHTATSSSSNSRDSEKTGSRRSSLKMASVNGSTESREESDEADLQQELDDVGSVVSRRSSIGSHRDSTGFKRGSVQSRRDSVGSRRSSTGSKASKQSLTKVEAITVPNGVTVRSDSGKGQRKLGSAINQVEVAQSGRVNGLPSNRPTTFTKDNTSVQILKGNVINDKVSSLNKYYSSSSRK</sequence>
<reference evidence="2" key="1">
    <citation type="submission" date="2020-09" db="EMBL/GenBank/DDBJ databases">
        <authorList>
            <person name="Kikuchi T."/>
        </authorList>
    </citation>
    <scope>NUCLEOTIDE SEQUENCE</scope>
    <source>
        <strain evidence="2">SH1</strain>
    </source>
</reference>
<feature type="compositionally biased region" description="Low complexity" evidence="1">
    <location>
        <begin position="60"/>
        <end position="69"/>
    </location>
</feature>
<dbReference type="AlphaFoldDB" id="A0A811KY88"/>
<feature type="compositionally biased region" description="Low complexity" evidence="1">
    <location>
        <begin position="123"/>
        <end position="142"/>
    </location>
</feature>
<dbReference type="OrthoDB" id="10595180at2759"/>